<sequence length="476" mass="50370">MPVERLSQLARWIDEANAEHADITYLADARSARRVSYGETAEAVAEWDERLTDAGVPAGATVATAVTDPLDAALTLLGLIATGRVAAPVDPAAPRALDRRLADPNTVAAITDDGLQRLEDRGPTRRPAGVLLSSSGSTGEPKQVLLSDAQLAHVAATVADSHQLSPADIGYCPLPLYHVNAEVVGLLATLRSGGALVLDRRFSRSAFWTTVDAYKATWVNAVPAILALLAGDRTTTRDPGRIRFVRSASAPLPVPVLRRFEETHHVPVLESYGMTEAASQITVNPLNGERRPGSVGLPVGGELKVVGDDGRDLPAGESGTIRIRGAGVIRHYATAVGAERFDADGWLDTGDLGRLDEDGYVWLVGRSSELINRSGEKILPREIEDVLREDPAVRDAVVVGRPDPVLGEVPVAYVVGSGDDPGLADRLAELSRAALPRDRRPAEITVVGQLPTTGTGKVLRAEVAAMERAAHPAASP</sequence>
<evidence type="ECO:0000256" key="3">
    <source>
        <dbReference type="SAM" id="MobiDB-lite"/>
    </source>
</evidence>
<dbReference type="Gene3D" id="3.30.300.30">
    <property type="match status" value="1"/>
</dbReference>
<organism evidence="6 7">
    <name type="scientific">Kribbella alba</name>
    <dbReference type="NCBI Taxonomy" id="190197"/>
    <lineage>
        <taxon>Bacteria</taxon>
        <taxon>Bacillati</taxon>
        <taxon>Actinomycetota</taxon>
        <taxon>Actinomycetes</taxon>
        <taxon>Propionibacteriales</taxon>
        <taxon>Kribbellaceae</taxon>
        <taxon>Kribbella</taxon>
    </lineage>
</organism>
<dbReference type="SUPFAM" id="SSF56801">
    <property type="entry name" value="Acetyl-CoA synthetase-like"/>
    <property type="match status" value="1"/>
</dbReference>
<dbReference type="PANTHER" id="PTHR43201">
    <property type="entry name" value="ACYL-COA SYNTHETASE"/>
    <property type="match status" value="1"/>
</dbReference>
<dbReference type="InterPro" id="IPR000873">
    <property type="entry name" value="AMP-dep_synth/lig_dom"/>
</dbReference>
<keyword evidence="7" id="KW-1185">Reference proteome</keyword>
<dbReference type="GO" id="GO:0016874">
    <property type="term" value="F:ligase activity"/>
    <property type="evidence" value="ECO:0007669"/>
    <property type="project" value="UniProtKB-KW"/>
</dbReference>
<reference evidence="6 7" key="1">
    <citation type="journal article" date="2019" name="Int. J. Syst. Evol. Microbiol.">
        <title>The Global Catalogue of Microorganisms (GCM) 10K type strain sequencing project: providing services to taxonomists for standard genome sequencing and annotation.</title>
        <authorList>
            <consortium name="The Broad Institute Genomics Platform"/>
            <consortium name="The Broad Institute Genome Sequencing Center for Infectious Disease"/>
            <person name="Wu L."/>
            <person name="Ma J."/>
        </authorList>
    </citation>
    <scope>NUCLEOTIDE SEQUENCE [LARGE SCALE GENOMIC DNA]</scope>
    <source>
        <strain evidence="6 7">JCM 14306</strain>
    </source>
</reference>
<dbReference type="Pfam" id="PF00501">
    <property type="entry name" value="AMP-binding"/>
    <property type="match status" value="1"/>
</dbReference>
<dbReference type="Gene3D" id="3.40.50.12780">
    <property type="entry name" value="N-terminal domain of ligase-like"/>
    <property type="match status" value="1"/>
</dbReference>
<gene>
    <name evidence="6" type="ORF">GCM10009744_17700</name>
</gene>
<comment type="caution">
    <text evidence="6">The sequence shown here is derived from an EMBL/GenBank/DDBJ whole genome shotgun (WGS) entry which is preliminary data.</text>
</comment>
<proteinExistence type="inferred from homology"/>
<evidence type="ECO:0000256" key="1">
    <source>
        <dbReference type="ARBA" id="ARBA00006432"/>
    </source>
</evidence>
<dbReference type="PANTHER" id="PTHR43201:SF5">
    <property type="entry name" value="MEDIUM-CHAIN ACYL-COA LIGASE ACSF2, MITOCHONDRIAL"/>
    <property type="match status" value="1"/>
</dbReference>
<dbReference type="InterPro" id="IPR042099">
    <property type="entry name" value="ANL_N_sf"/>
</dbReference>
<dbReference type="InterPro" id="IPR025110">
    <property type="entry name" value="AMP-bd_C"/>
</dbReference>
<feature type="domain" description="AMP-dependent synthetase/ligase" evidence="4">
    <location>
        <begin position="134"/>
        <end position="332"/>
    </location>
</feature>
<evidence type="ECO:0000259" key="5">
    <source>
        <dbReference type="Pfam" id="PF13193"/>
    </source>
</evidence>
<name>A0ABN2F5N2_9ACTN</name>
<keyword evidence="2 6" id="KW-0436">Ligase</keyword>
<dbReference type="Proteomes" id="UP001501319">
    <property type="component" value="Unassembled WGS sequence"/>
</dbReference>
<dbReference type="RefSeq" id="WP_344110467.1">
    <property type="nucleotide sequence ID" value="NZ_BAAANE010000004.1"/>
</dbReference>
<evidence type="ECO:0000256" key="2">
    <source>
        <dbReference type="ARBA" id="ARBA00022598"/>
    </source>
</evidence>
<evidence type="ECO:0000313" key="6">
    <source>
        <dbReference type="EMBL" id="GAA1630087.1"/>
    </source>
</evidence>
<feature type="region of interest" description="Disordered" evidence="3">
    <location>
        <begin position="118"/>
        <end position="141"/>
    </location>
</feature>
<dbReference type="EMBL" id="BAAANE010000004">
    <property type="protein sequence ID" value="GAA1630087.1"/>
    <property type="molecule type" value="Genomic_DNA"/>
</dbReference>
<evidence type="ECO:0000259" key="4">
    <source>
        <dbReference type="Pfam" id="PF00501"/>
    </source>
</evidence>
<evidence type="ECO:0000313" key="7">
    <source>
        <dbReference type="Proteomes" id="UP001501319"/>
    </source>
</evidence>
<protein>
    <submittedName>
        <fullName evidence="6">Acyl--CoA ligase</fullName>
    </submittedName>
</protein>
<dbReference type="InterPro" id="IPR045851">
    <property type="entry name" value="AMP-bd_C_sf"/>
</dbReference>
<accession>A0ABN2F5N2</accession>
<feature type="domain" description="AMP-binding enzyme C-terminal" evidence="5">
    <location>
        <begin position="382"/>
        <end position="457"/>
    </location>
</feature>
<comment type="similarity">
    <text evidence="1">Belongs to the ATP-dependent AMP-binding enzyme family.</text>
</comment>
<dbReference type="Pfam" id="PF13193">
    <property type="entry name" value="AMP-binding_C"/>
    <property type="match status" value="1"/>
</dbReference>